<evidence type="ECO:0000313" key="1">
    <source>
        <dbReference type="EMBL" id="ARU55632.1"/>
    </source>
</evidence>
<gene>
    <name evidence="1" type="ORF">OLMES_1557</name>
</gene>
<dbReference type="SUPFAM" id="SSF53850">
    <property type="entry name" value="Periplasmic binding protein-like II"/>
    <property type="match status" value="1"/>
</dbReference>
<dbReference type="AlphaFoldDB" id="A0A1Y0I582"/>
<sequence length="294" mass="33228">MSVSMRGNTTLAKNRVSLGILRSGRPLLACLILLTAISGPNLCAQEREKQATPIEVKIGGYDFPPYVWMYGGQTAKGATLDLIVALNQSQSEYRFSFFPTTAKRRYLDFKQQNYDVILFESVLWGWQKLQHDATSVFMGGGEVYIALNLPGRDQNFFTDIQSKQLVGILGYHYGFASFNADEDFLRKNFAILLSNNHERNIQLVLLNRPDVAEVAVVTKSLLDNYLEKSPRVKNQLLISQVYDQTYEHRAIVRPGSPIAARQLEALINALGRSGAVERIRERWHLSNSIFESVH</sequence>
<organism evidence="1 2">
    <name type="scientific">Oleiphilus messinensis</name>
    <dbReference type="NCBI Taxonomy" id="141451"/>
    <lineage>
        <taxon>Bacteria</taxon>
        <taxon>Pseudomonadati</taxon>
        <taxon>Pseudomonadota</taxon>
        <taxon>Gammaproteobacteria</taxon>
        <taxon>Oceanospirillales</taxon>
        <taxon>Oleiphilaceae</taxon>
        <taxon>Oleiphilus</taxon>
    </lineage>
</organism>
<reference evidence="1 2" key="1">
    <citation type="submission" date="2017-05" db="EMBL/GenBank/DDBJ databases">
        <title>Genomic insights into alkan degradation activity of Oleiphilus messinensis.</title>
        <authorList>
            <person name="Kozyavkin S.A."/>
            <person name="Slesarev A.I."/>
            <person name="Golyshin P.N."/>
            <person name="Korzhenkov A."/>
            <person name="Golyshina O.N."/>
            <person name="Toshchakov S.V."/>
        </authorList>
    </citation>
    <scope>NUCLEOTIDE SEQUENCE [LARGE SCALE GENOMIC DNA]</scope>
    <source>
        <strain evidence="1 2">ME102</strain>
    </source>
</reference>
<proteinExistence type="predicted"/>
<evidence type="ECO:0000313" key="2">
    <source>
        <dbReference type="Proteomes" id="UP000196027"/>
    </source>
</evidence>
<dbReference type="EMBL" id="CP021425">
    <property type="protein sequence ID" value="ARU55632.1"/>
    <property type="molecule type" value="Genomic_DNA"/>
</dbReference>
<accession>A0A1Y0I582</accession>
<dbReference type="KEGG" id="ome:OLMES_1557"/>
<name>A0A1Y0I582_9GAMM</name>
<dbReference type="Proteomes" id="UP000196027">
    <property type="component" value="Chromosome"/>
</dbReference>
<protein>
    <submittedName>
        <fullName evidence="1">Membrane bound family 3 extracellular solute-binding protein</fullName>
    </submittedName>
</protein>
<keyword evidence="2" id="KW-1185">Reference proteome</keyword>